<evidence type="ECO:0000313" key="2">
    <source>
        <dbReference type="EMBL" id="RNF24281.1"/>
    </source>
</evidence>
<gene>
    <name evidence="2" type="ORF">Tco025E_02570</name>
</gene>
<dbReference type="PANTHER" id="PTHR24567:SF26">
    <property type="entry name" value="REGULATORY PROTEIN YEIL"/>
    <property type="match status" value="1"/>
</dbReference>
<dbReference type="OrthoDB" id="273135at2759"/>
<organism evidence="2 3">
    <name type="scientific">Trypanosoma conorhini</name>
    <dbReference type="NCBI Taxonomy" id="83891"/>
    <lineage>
        <taxon>Eukaryota</taxon>
        <taxon>Discoba</taxon>
        <taxon>Euglenozoa</taxon>
        <taxon>Kinetoplastea</taxon>
        <taxon>Metakinetoplastina</taxon>
        <taxon>Trypanosomatida</taxon>
        <taxon>Trypanosomatidae</taxon>
        <taxon>Trypanosoma</taxon>
    </lineage>
</organism>
<dbReference type="AlphaFoldDB" id="A0A422Q2T4"/>
<keyword evidence="3" id="KW-1185">Reference proteome</keyword>
<dbReference type="RefSeq" id="XP_029230393.1">
    <property type="nucleotide sequence ID" value="XM_029369495.1"/>
</dbReference>
<dbReference type="InterPro" id="IPR018490">
    <property type="entry name" value="cNMP-bd_dom_sf"/>
</dbReference>
<name>A0A422Q2T4_9TRYP</name>
<proteinExistence type="predicted"/>
<evidence type="ECO:0000259" key="1">
    <source>
        <dbReference type="PROSITE" id="PS50042"/>
    </source>
</evidence>
<sequence length="695" mass="77548">MRVATEGPFLPSGDRLAFFPDPIVEEMRSIALAVLRRLFYPVLRRQLAALHRRRALESWRRSEDLAAAMRLALEQLSAPVLCAQTLGVGEAVAQASGAVERAVASADYRLFAEGEMVQYAGEPGNAVVVLLVGSVKKRAWTVKTRRKSVLERPNSLPSTAPIAVIPFEEASQMSRRSSTRSLRHSSVCIPQVDTPPKFYAIDAPAVFGENTTVGGYPCTEHLVAESPVVVTAVLSREAYCEVLGAFPKPIQQQVLLMALKSREKLIPRFAPMNFGRMRLCPLLTELSDDSLRHLMDYLVPCMRAAGMQIGELDNPKHIFFIRRGVVHVRGEEALVADVGSPTQARSRSLLLEGHTFGERQCIFREALGDSFYALTNVDLYLLPFSVLIQFMKQQPDARTTIYASAKAASLVLESDYEGMRFVPASLEKLGLVLLGPAQLSKWFQRRVNITTASSRRTSAFCASILDVGSAKAPMDCGAVGVSPHFLEQIRRIPLLNLCSPTDAFYAECALHWETTSYEAGEYIVRRGSECNRLLLFSQGGAAVVLEEKKVAEGLVNCPPTASQKELSVVPRECIIGYTCVRRHPWMLSVIAVENQVEVWEMKRVTFVELLRKHQLERKMQELVQQLMQPLMQLQTRSKVLDMQPLLAPSPNSLWSECRLPNLHPVSLCEYLRFPAWREGDLPRPSSSTNRRSSIW</sequence>
<dbReference type="SUPFAM" id="SSF51206">
    <property type="entry name" value="cAMP-binding domain-like"/>
    <property type="match status" value="3"/>
</dbReference>
<dbReference type="EMBL" id="MKKU01000103">
    <property type="protein sequence ID" value="RNF24281.1"/>
    <property type="molecule type" value="Genomic_DNA"/>
</dbReference>
<dbReference type="GeneID" id="40316181"/>
<comment type="caution">
    <text evidence="2">The sequence shown here is derived from an EMBL/GenBank/DDBJ whole genome shotgun (WGS) entry which is preliminary data.</text>
</comment>
<dbReference type="InterPro" id="IPR014710">
    <property type="entry name" value="RmlC-like_jellyroll"/>
</dbReference>
<dbReference type="GO" id="GO:0003700">
    <property type="term" value="F:DNA-binding transcription factor activity"/>
    <property type="evidence" value="ECO:0007669"/>
    <property type="project" value="TreeGrafter"/>
</dbReference>
<dbReference type="PANTHER" id="PTHR24567">
    <property type="entry name" value="CRP FAMILY TRANSCRIPTIONAL REGULATORY PROTEIN"/>
    <property type="match status" value="1"/>
</dbReference>
<dbReference type="InterPro" id="IPR050397">
    <property type="entry name" value="Env_Response_Regulators"/>
</dbReference>
<dbReference type="GO" id="GO:0005829">
    <property type="term" value="C:cytosol"/>
    <property type="evidence" value="ECO:0007669"/>
    <property type="project" value="TreeGrafter"/>
</dbReference>
<dbReference type="Proteomes" id="UP000284403">
    <property type="component" value="Unassembled WGS sequence"/>
</dbReference>
<feature type="domain" description="Cyclic nucleotide-binding" evidence="1">
    <location>
        <begin position="513"/>
        <end position="610"/>
    </location>
</feature>
<accession>A0A422Q2T4</accession>
<dbReference type="PROSITE" id="PS50042">
    <property type="entry name" value="CNMP_BINDING_3"/>
    <property type="match status" value="1"/>
</dbReference>
<protein>
    <recommendedName>
        <fullName evidence="1">Cyclic nucleotide-binding domain-containing protein</fullName>
    </recommendedName>
</protein>
<dbReference type="Gene3D" id="2.60.120.10">
    <property type="entry name" value="Jelly Rolls"/>
    <property type="match status" value="3"/>
</dbReference>
<dbReference type="InterPro" id="IPR000595">
    <property type="entry name" value="cNMP-bd_dom"/>
</dbReference>
<evidence type="ECO:0000313" key="3">
    <source>
        <dbReference type="Proteomes" id="UP000284403"/>
    </source>
</evidence>
<reference evidence="2 3" key="1">
    <citation type="journal article" date="2018" name="BMC Genomics">
        <title>Genomic comparison of Trypanosoma conorhini and Trypanosoma rangeli to Trypanosoma cruzi strains of high and low virulence.</title>
        <authorList>
            <person name="Bradwell K.R."/>
            <person name="Koparde V.N."/>
            <person name="Matveyev A.V."/>
            <person name="Serrano M.G."/>
            <person name="Alves J.M."/>
            <person name="Parikh H."/>
            <person name="Huang B."/>
            <person name="Lee V."/>
            <person name="Espinosa-Alvarez O."/>
            <person name="Ortiz P.A."/>
            <person name="Costa-Martins A.G."/>
            <person name="Teixeira M.M."/>
            <person name="Buck G.A."/>
        </authorList>
    </citation>
    <scope>NUCLEOTIDE SEQUENCE [LARGE SCALE GENOMIC DNA]</scope>
    <source>
        <strain evidence="2 3">025E</strain>
    </source>
</reference>